<evidence type="ECO:0000256" key="6">
    <source>
        <dbReference type="ARBA" id="ARBA00032973"/>
    </source>
</evidence>
<keyword evidence="5 7" id="KW-0119">Carbohydrate metabolism</keyword>
<evidence type="ECO:0000259" key="8">
    <source>
        <dbReference type="Pfam" id="PF00316"/>
    </source>
</evidence>
<evidence type="ECO:0000256" key="4">
    <source>
        <dbReference type="ARBA" id="ARBA00022801"/>
    </source>
</evidence>
<reference evidence="10 11" key="1">
    <citation type="submission" date="2024-06" db="EMBL/GenBank/DDBJ databases">
        <authorList>
            <person name="Kraege A."/>
            <person name="Thomma B."/>
        </authorList>
    </citation>
    <scope>NUCLEOTIDE SEQUENCE [LARGE SCALE GENOMIC DNA]</scope>
</reference>
<dbReference type="InterPro" id="IPR028343">
    <property type="entry name" value="FBPtase"/>
</dbReference>
<dbReference type="PIRSF" id="PIRSF500210">
    <property type="entry name" value="FBPtase"/>
    <property type="match status" value="1"/>
</dbReference>
<proteinExistence type="inferred from homology"/>
<comment type="catalytic activity">
    <reaction evidence="1">
        <text>beta-D-fructose 1,6-bisphosphate + H2O = beta-D-fructose 6-phosphate + phosphate</text>
        <dbReference type="Rhea" id="RHEA:11064"/>
        <dbReference type="ChEBI" id="CHEBI:15377"/>
        <dbReference type="ChEBI" id="CHEBI:32966"/>
        <dbReference type="ChEBI" id="CHEBI:43474"/>
        <dbReference type="ChEBI" id="CHEBI:57634"/>
        <dbReference type="EC" id="3.1.3.11"/>
    </reaction>
</comment>
<dbReference type="PRINTS" id="PR00115">
    <property type="entry name" value="F16BPHPHTASE"/>
</dbReference>
<dbReference type="Gene3D" id="3.30.540.10">
    <property type="entry name" value="Fructose-1,6-Bisphosphatase, subunit A, domain 1"/>
    <property type="match status" value="1"/>
</dbReference>
<evidence type="ECO:0000313" key="10">
    <source>
        <dbReference type="EMBL" id="CAL5222989.1"/>
    </source>
</evidence>
<evidence type="ECO:0000259" key="9">
    <source>
        <dbReference type="Pfam" id="PF18913"/>
    </source>
</evidence>
<name>A0ABP1FV36_9CHLO</name>
<keyword evidence="4 7" id="KW-0378">Hydrolase</keyword>
<evidence type="ECO:0000256" key="1">
    <source>
        <dbReference type="ARBA" id="ARBA00001273"/>
    </source>
</evidence>
<organism evidence="10 11">
    <name type="scientific">Coccomyxa viridis</name>
    <dbReference type="NCBI Taxonomy" id="1274662"/>
    <lineage>
        <taxon>Eukaryota</taxon>
        <taxon>Viridiplantae</taxon>
        <taxon>Chlorophyta</taxon>
        <taxon>core chlorophytes</taxon>
        <taxon>Trebouxiophyceae</taxon>
        <taxon>Trebouxiophyceae incertae sedis</taxon>
        <taxon>Coccomyxaceae</taxon>
        <taxon>Coccomyxa</taxon>
    </lineage>
</organism>
<gene>
    <name evidence="10" type="primary">g5432</name>
    <name evidence="10" type="ORF">VP750_LOCUS4648</name>
</gene>
<evidence type="ECO:0000256" key="5">
    <source>
        <dbReference type="ARBA" id="ARBA00023277"/>
    </source>
</evidence>
<comment type="similarity">
    <text evidence="2 7">Belongs to the FBPase class 1 family.</text>
</comment>
<dbReference type="InterPro" id="IPR000146">
    <property type="entry name" value="FBPase_class-1"/>
</dbReference>
<dbReference type="HAMAP" id="MF_01855">
    <property type="entry name" value="FBPase_class1"/>
    <property type="match status" value="1"/>
</dbReference>
<feature type="domain" description="Fructose-1-6-bisphosphatase class 1 C-terminal" evidence="9">
    <location>
        <begin position="204"/>
        <end position="327"/>
    </location>
</feature>
<evidence type="ECO:0000256" key="3">
    <source>
        <dbReference type="ARBA" id="ARBA00013093"/>
    </source>
</evidence>
<dbReference type="Gene3D" id="3.40.190.80">
    <property type="match status" value="1"/>
</dbReference>
<feature type="domain" description="Fructose-1-6-bisphosphatase class I N-terminal" evidence="8">
    <location>
        <begin position="19"/>
        <end position="200"/>
    </location>
</feature>
<dbReference type="PIRSF" id="PIRSF000904">
    <property type="entry name" value="FBPtase_SBPase"/>
    <property type="match status" value="1"/>
</dbReference>
<dbReference type="EC" id="3.1.3.11" evidence="3"/>
<dbReference type="Proteomes" id="UP001497392">
    <property type="component" value="Unassembled WGS sequence"/>
</dbReference>
<dbReference type="InterPro" id="IPR033391">
    <property type="entry name" value="FBPase_N"/>
</dbReference>
<sequence length="340" mass="36826">MKGHSLSTVLLAHLSNADGSELYKVFMSLQSGVKTLAHLLSRAGMDNLLGVYEGASSASADRDEAKRLDIISNDIIKQAFSASGCISAIASEEEDNVEHIDNGMAASSNGQASCEAVFDPLDGSRNIDAGIPTGTIFGIYCSSDGSLDASSRPCLQKGKHLVAAGYALYSSATILVLSWGQGVHGFTLDRGSGEFVLTHPAMRIPARGQIYSVNDARYFDWPEGLRKYIDDIRQGKGQNPKQYSARYVCSLVADFHRTLLYGGVAMNPRSHLRLVYEANPLSYIAEQAGGMGSDGRRRILDIQPEKLHQRLPLFLGSPEDIAELESYGDVQQIGEKKYTV</sequence>
<dbReference type="EMBL" id="CAXHTA020000007">
    <property type="protein sequence ID" value="CAL5222989.1"/>
    <property type="molecule type" value="Genomic_DNA"/>
</dbReference>
<evidence type="ECO:0000256" key="2">
    <source>
        <dbReference type="ARBA" id="ARBA00010941"/>
    </source>
</evidence>
<dbReference type="SUPFAM" id="SSF56655">
    <property type="entry name" value="Carbohydrate phosphatase"/>
    <property type="match status" value="1"/>
</dbReference>
<evidence type="ECO:0000256" key="7">
    <source>
        <dbReference type="RuleBase" id="RU000508"/>
    </source>
</evidence>
<comment type="caution">
    <text evidence="10">The sequence shown here is derived from an EMBL/GenBank/DDBJ whole genome shotgun (WGS) entry which is preliminary data.</text>
</comment>
<dbReference type="CDD" id="cd00354">
    <property type="entry name" value="FBPase"/>
    <property type="match status" value="1"/>
</dbReference>
<accession>A0ABP1FV36</accession>
<dbReference type="Pfam" id="PF00316">
    <property type="entry name" value="FBPase"/>
    <property type="match status" value="1"/>
</dbReference>
<protein>
    <recommendedName>
        <fullName evidence="3">fructose-bisphosphatase</fullName>
        <ecNumber evidence="3">3.1.3.11</ecNumber>
    </recommendedName>
    <alternativeName>
        <fullName evidence="6">D-fructose-1,6-bisphosphate 1-phosphohydrolase</fullName>
    </alternativeName>
</protein>
<keyword evidence="11" id="KW-1185">Reference proteome</keyword>
<dbReference type="InterPro" id="IPR044015">
    <property type="entry name" value="FBPase_C_dom"/>
</dbReference>
<evidence type="ECO:0000313" key="11">
    <source>
        <dbReference type="Proteomes" id="UP001497392"/>
    </source>
</evidence>
<dbReference type="PANTHER" id="PTHR11556">
    <property type="entry name" value="FRUCTOSE-1,6-BISPHOSPHATASE-RELATED"/>
    <property type="match status" value="1"/>
</dbReference>
<dbReference type="Pfam" id="PF18913">
    <property type="entry name" value="FBPase_C"/>
    <property type="match status" value="1"/>
</dbReference>
<dbReference type="PANTHER" id="PTHR11556:SF12">
    <property type="entry name" value="FRUCTOSE-BISPHOSPHATASE"/>
    <property type="match status" value="1"/>
</dbReference>